<organism evidence="3 4">
    <name type="scientific">Chishuiella changwenlii</name>
    <dbReference type="NCBI Taxonomy" id="1434701"/>
    <lineage>
        <taxon>Bacteria</taxon>
        <taxon>Pseudomonadati</taxon>
        <taxon>Bacteroidota</taxon>
        <taxon>Flavobacteriia</taxon>
        <taxon>Flavobacteriales</taxon>
        <taxon>Weeksellaceae</taxon>
        <taxon>Chishuiella</taxon>
    </lineage>
</organism>
<dbReference type="PANTHER" id="PTHR22916:SF3">
    <property type="entry name" value="UDP-GLCNAC:BETAGAL BETA-1,3-N-ACETYLGLUCOSAMINYLTRANSFERASE-LIKE PROTEIN 1"/>
    <property type="match status" value="1"/>
</dbReference>
<dbReference type="InterPro" id="IPR029044">
    <property type="entry name" value="Nucleotide-diphossugar_trans"/>
</dbReference>
<dbReference type="OrthoDB" id="9802649at2"/>
<evidence type="ECO:0000313" key="4">
    <source>
        <dbReference type="Proteomes" id="UP000184120"/>
    </source>
</evidence>
<keyword evidence="3" id="KW-0808">Transferase</keyword>
<dbReference type="Proteomes" id="UP000184120">
    <property type="component" value="Unassembled WGS sequence"/>
</dbReference>
<dbReference type="SUPFAM" id="SSF53448">
    <property type="entry name" value="Nucleotide-diphospho-sugar transferases"/>
    <property type="match status" value="1"/>
</dbReference>
<dbReference type="GO" id="GO:0016758">
    <property type="term" value="F:hexosyltransferase activity"/>
    <property type="evidence" value="ECO:0007669"/>
    <property type="project" value="UniProtKB-ARBA"/>
</dbReference>
<dbReference type="CDD" id="cd04196">
    <property type="entry name" value="GT_2_like_d"/>
    <property type="match status" value="1"/>
</dbReference>
<evidence type="ECO:0000259" key="1">
    <source>
        <dbReference type="Pfam" id="PF00535"/>
    </source>
</evidence>
<dbReference type="InterPro" id="IPR001173">
    <property type="entry name" value="Glyco_trans_2-like"/>
</dbReference>
<reference evidence="4" key="2">
    <citation type="submission" date="2016-11" db="EMBL/GenBank/DDBJ databases">
        <authorList>
            <person name="Varghese N."/>
            <person name="Submissions S."/>
        </authorList>
    </citation>
    <scope>NUCLEOTIDE SEQUENCE [LARGE SCALE GENOMIC DNA]</scope>
    <source>
        <strain evidence="4">DSM 27989</strain>
    </source>
</reference>
<dbReference type="STRING" id="1434701.SAMN05443634_108176"/>
<dbReference type="EMBL" id="FRBH01000008">
    <property type="protein sequence ID" value="SHL37875.1"/>
    <property type="molecule type" value="Genomic_DNA"/>
</dbReference>
<dbReference type="Pfam" id="PF00535">
    <property type="entry name" value="Glycos_transf_2"/>
    <property type="match status" value="1"/>
</dbReference>
<reference evidence="2" key="1">
    <citation type="journal article" date="2014" name="Int. J. Syst. Evol. Microbiol.">
        <title>Complete genome of a new Firmicutes species belonging to the dominant human colonic microbiota ('Ruminococcus bicirculans') reveals two chromosomes and a selective capacity to utilize plant glucans.</title>
        <authorList>
            <consortium name="NISC Comparative Sequencing Program"/>
            <person name="Wegmann U."/>
            <person name="Louis P."/>
            <person name="Goesmann A."/>
            <person name="Henrissat B."/>
            <person name="Duncan S.H."/>
            <person name="Flint H.J."/>
        </authorList>
    </citation>
    <scope>NUCLEOTIDE SEQUENCE</scope>
    <source>
        <strain evidence="2">CGMCC 1.12707</strain>
    </source>
</reference>
<protein>
    <submittedName>
        <fullName evidence="2">Alpha-L-Rha alpha-1,3-L-rhamnosyltransferase</fullName>
    </submittedName>
    <submittedName>
        <fullName evidence="3">Glycosyltransferase involved in cell wall bisynthesis</fullName>
    </submittedName>
</protein>
<evidence type="ECO:0000313" key="5">
    <source>
        <dbReference type="Proteomes" id="UP000650994"/>
    </source>
</evidence>
<dbReference type="PANTHER" id="PTHR22916">
    <property type="entry name" value="GLYCOSYLTRANSFERASE"/>
    <property type="match status" value="1"/>
</dbReference>
<dbReference type="RefSeq" id="WP_072932786.1">
    <property type="nucleotide sequence ID" value="NZ_BMFL01000004.1"/>
</dbReference>
<proteinExistence type="predicted"/>
<name>A0A1M7A5E0_9FLAO</name>
<reference evidence="3" key="3">
    <citation type="submission" date="2016-11" db="EMBL/GenBank/DDBJ databases">
        <authorList>
            <person name="Jaros S."/>
            <person name="Januszkiewicz K."/>
            <person name="Wedrychowicz H."/>
        </authorList>
    </citation>
    <scope>NUCLEOTIDE SEQUENCE [LARGE SCALE GENOMIC DNA]</scope>
    <source>
        <strain evidence="3">DSM 27989</strain>
    </source>
</reference>
<evidence type="ECO:0000313" key="3">
    <source>
        <dbReference type="EMBL" id="SHL37875.1"/>
    </source>
</evidence>
<keyword evidence="5" id="KW-1185">Reference proteome</keyword>
<dbReference type="AlphaFoldDB" id="A0A1M7A5E0"/>
<reference evidence="5" key="4">
    <citation type="journal article" date="2019" name="Int. J. Syst. Evol. Microbiol.">
        <title>The Global Catalogue of Microorganisms (GCM) 10K type strain sequencing project: providing services to taxonomists for standard genome sequencing and annotation.</title>
        <authorList>
            <consortium name="The Broad Institute Genomics Platform"/>
            <consortium name="The Broad Institute Genome Sequencing Center for Infectious Disease"/>
            <person name="Wu L."/>
            <person name="Ma J."/>
        </authorList>
    </citation>
    <scope>NUCLEOTIDE SEQUENCE [LARGE SCALE GENOMIC DNA]</scope>
    <source>
        <strain evidence="5">CGMCC 1.12707</strain>
    </source>
</reference>
<dbReference type="Gene3D" id="3.90.550.10">
    <property type="entry name" value="Spore Coat Polysaccharide Biosynthesis Protein SpsA, Chain A"/>
    <property type="match status" value="1"/>
</dbReference>
<feature type="domain" description="Glycosyltransferase 2-like" evidence="1">
    <location>
        <begin position="3"/>
        <end position="168"/>
    </location>
</feature>
<evidence type="ECO:0000313" key="2">
    <source>
        <dbReference type="EMBL" id="GGE91550.1"/>
    </source>
</evidence>
<dbReference type="Proteomes" id="UP000650994">
    <property type="component" value="Unassembled WGS sequence"/>
</dbReference>
<gene>
    <name evidence="2" type="ORF">GCM10010984_06570</name>
    <name evidence="3" type="ORF">SAMN05443634_108176</name>
</gene>
<reference evidence="2" key="5">
    <citation type="submission" date="2024-05" db="EMBL/GenBank/DDBJ databases">
        <authorList>
            <person name="Sun Q."/>
            <person name="Zhou Y."/>
        </authorList>
    </citation>
    <scope>NUCLEOTIDE SEQUENCE</scope>
    <source>
        <strain evidence="2">CGMCC 1.12707</strain>
    </source>
</reference>
<sequence>MVSVCITTYNGGLFIKQQLDSIIMQLDENDEIIVSDDGSSDITLQILEHYNDNRIKVLHHKPKKSKYKFTLTTNNFENALREAKGDYIFFADQDDIWENNKVEECLKIFNQGYDAILHDCNIIDQNNEVIINSYFSVNNSKKGIFKNILKNSYLGCCMAINKKYIDRILPFPEESVPHDMWIGIIYDYFGKSIITDKKLISYRRHGNNLSPSGEKSRNSFLFKVLYRIIFIKAFLKRIV</sequence>
<dbReference type="EMBL" id="BMFL01000004">
    <property type="protein sequence ID" value="GGE91550.1"/>
    <property type="molecule type" value="Genomic_DNA"/>
</dbReference>
<accession>A0A1M7A5E0</accession>